<sequence length="72" mass="8071">MTRLVLDCNVLIAAGWSDGTCHRVVHEIIRNHIPIVSSKIIEEYSRVIPFEGNQEAKCPQQPRAIGGDLFEV</sequence>
<evidence type="ECO:0000313" key="1">
    <source>
        <dbReference type="EMBL" id="VEN74389.1"/>
    </source>
</evidence>
<name>A0A484HGK2_9BACT</name>
<gene>
    <name evidence="1" type="ORF">EPICR_30326</name>
</gene>
<organism evidence="1">
    <name type="scientific">uncultured Desulfobacteraceae bacterium</name>
    <dbReference type="NCBI Taxonomy" id="218296"/>
    <lineage>
        <taxon>Bacteria</taxon>
        <taxon>Pseudomonadati</taxon>
        <taxon>Thermodesulfobacteriota</taxon>
        <taxon>Desulfobacteria</taxon>
        <taxon>Desulfobacterales</taxon>
        <taxon>Desulfobacteraceae</taxon>
        <taxon>environmental samples</taxon>
    </lineage>
</organism>
<accession>A0A484HGK2</accession>
<dbReference type="EMBL" id="CAACVI010000023">
    <property type="protein sequence ID" value="VEN74389.1"/>
    <property type="molecule type" value="Genomic_DNA"/>
</dbReference>
<dbReference type="AlphaFoldDB" id="A0A484HGK2"/>
<reference evidence="1" key="1">
    <citation type="submission" date="2019-01" db="EMBL/GenBank/DDBJ databases">
        <authorList>
            <consortium name="Genoscope - CEA"/>
            <person name="William W."/>
        </authorList>
    </citation>
    <scope>NUCLEOTIDE SEQUENCE</scope>
    <source>
        <strain evidence="1">CR-1</strain>
    </source>
</reference>
<protein>
    <recommendedName>
        <fullName evidence="2">PIN domain-containing protein</fullName>
    </recommendedName>
</protein>
<proteinExistence type="predicted"/>
<evidence type="ECO:0008006" key="2">
    <source>
        <dbReference type="Google" id="ProtNLM"/>
    </source>
</evidence>